<proteinExistence type="predicted"/>
<evidence type="ECO:0000256" key="1">
    <source>
        <dbReference type="SAM" id="MobiDB-lite"/>
    </source>
</evidence>
<dbReference type="EMBL" id="CP119316">
    <property type="protein sequence ID" value="WEK47592.1"/>
    <property type="molecule type" value="Genomic_DNA"/>
</dbReference>
<dbReference type="Proteomes" id="UP001218362">
    <property type="component" value="Chromosome"/>
</dbReference>
<sequence length="239" mass="23766">MRAHLVKAALLLGVGFCAGAAGAQDPAATDPAALGLSGGGPSPEVRYSSQVVPVGTPVRLMFLSEMTSRKAITGQRFKMRVDEPVYINGSPVIPVGASAWGEITTVDTNGSVGRGGRLAMRILYLDLAQGRLPLKGELNRKGGGNGAGVAMAVVGFGLLGLLTAGDSARFKGGDIITVYVDNAIAAPVSAIAAAPTDAASTGEQPASVEAPKAGVPVGGEPVAIKAPGGEAGKAEVPVS</sequence>
<dbReference type="KEGG" id="acob:P0Y56_04675"/>
<evidence type="ECO:0000313" key="4">
    <source>
        <dbReference type="Proteomes" id="UP001218362"/>
    </source>
</evidence>
<feature type="chain" id="PRO_5042563072" evidence="2">
    <location>
        <begin position="24"/>
        <end position="239"/>
    </location>
</feature>
<feature type="signal peptide" evidence="2">
    <location>
        <begin position="1"/>
        <end position="23"/>
    </location>
</feature>
<dbReference type="AlphaFoldDB" id="A0AAJ5X855"/>
<reference evidence="3" key="1">
    <citation type="submission" date="2023-03" db="EMBL/GenBank/DDBJ databases">
        <title>Andean soil-derived lignocellulolytic bacterial consortium as a source of novel taxa and putative plastic-active enzymes.</title>
        <authorList>
            <person name="Diaz-Garcia L."/>
            <person name="Chuvochina M."/>
            <person name="Feuerriegel G."/>
            <person name="Bunk B."/>
            <person name="Sproer C."/>
            <person name="Streit W.R."/>
            <person name="Rodriguez L.M."/>
            <person name="Overmann J."/>
            <person name="Jimenez D.J."/>
        </authorList>
    </citation>
    <scope>NUCLEOTIDE SEQUENCE</scope>
    <source>
        <strain evidence="3">MAG 26</strain>
    </source>
</reference>
<protein>
    <submittedName>
        <fullName evidence="3">Uncharacterized protein</fullName>
    </submittedName>
</protein>
<feature type="region of interest" description="Disordered" evidence="1">
    <location>
        <begin position="219"/>
        <end position="239"/>
    </location>
</feature>
<name>A0AAJ5X855_9SPHN</name>
<organism evidence="3 4">
    <name type="scientific">Candidatus Andeanibacterium colombiense</name>
    <dbReference type="NCBI Taxonomy" id="3121345"/>
    <lineage>
        <taxon>Bacteria</taxon>
        <taxon>Pseudomonadati</taxon>
        <taxon>Pseudomonadota</taxon>
        <taxon>Alphaproteobacteria</taxon>
        <taxon>Sphingomonadales</taxon>
        <taxon>Sphingomonadaceae</taxon>
        <taxon>Candidatus Andeanibacterium</taxon>
    </lineage>
</organism>
<evidence type="ECO:0000256" key="2">
    <source>
        <dbReference type="SAM" id="SignalP"/>
    </source>
</evidence>
<gene>
    <name evidence="3" type="ORF">P0Y56_04675</name>
</gene>
<evidence type="ECO:0000313" key="3">
    <source>
        <dbReference type="EMBL" id="WEK47592.1"/>
    </source>
</evidence>
<accession>A0AAJ5X855</accession>
<keyword evidence="2" id="KW-0732">Signal</keyword>